<gene>
    <name evidence="6 7" type="primary">def</name>
    <name evidence="7" type="ORF">IDH44_13220</name>
</gene>
<dbReference type="RefSeq" id="WP_190918342.1">
    <property type="nucleotide sequence ID" value="NZ_JACXIZ010000021.1"/>
</dbReference>
<keyword evidence="5 6" id="KW-0408">Iron</keyword>
<dbReference type="Pfam" id="PF01327">
    <property type="entry name" value="Pep_deformylase"/>
    <property type="match status" value="1"/>
</dbReference>
<comment type="caution">
    <text evidence="7">The sequence shown here is derived from an EMBL/GenBank/DDBJ whole genome shotgun (WGS) entry which is preliminary data.</text>
</comment>
<evidence type="ECO:0000313" key="7">
    <source>
        <dbReference type="EMBL" id="MBD2846160.1"/>
    </source>
</evidence>
<dbReference type="CDD" id="cd00487">
    <property type="entry name" value="Pep_deformylase"/>
    <property type="match status" value="1"/>
</dbReference>
<protein>
    <recommendedName>
        <fullName evidence="6">Peptide deformylase</fullName>
        <shortName evidence="6">PDF</shortName>
        <ecNumber evidence="6">3.5.1.88</ecNumber>
    </recommendedName>
    <alternativeName>
        <fullName evidence="6">Polypeptide deformylase</fullName>
    </alternativeName>
</protein>
<keyword evidence="2 6" id="KW-0479">Metal-binding</keyword>
<feature type="active site" evidence="6">
    <location>
        <position position="133"/>
    </location>
</feature>
<dbReference type="GO" id="GO:0006412">
    <property type="term" value="P:translation"/>
    <property type="evidence" value="ECO:0007669"/>
    <property type="project" value="UniProtKB-UniRule"/>
</dbReference>
<name>A0A927BV04_9BACL</name>
<evidence type="ECO:0000256" key="3">
    <source>
        <dbReference type="ARBA" id="ARBA00022801"/>
    </source>
</evidence>
<dbReference type="EC" id="3.5.1.88" evidence="6"/>
<comment type="cofactor">
    <cofactor evidence="6">
        <name>Fe(2+)</name>
        <dbReference type="ChEBI" id="CHEBI:29033"/>
    </cofactor>
    <text evidence="6">Binds 1 Fe(2+) ion.</text>
</comment>
<dbReference type="InterPro" id="IPR023635">
    <property type="entry name" value="Peptide_deformylase"/>
</dbReference>
<dbReference type="PANTHER" id="PTHR10458">
    <property type="entry name" value="PEPTIDE DEFORMYLASE"/>
    <property type="match status" value="1"/>
</dbReference>
<reference evidence="7" key="1">
    <citation type="submission" date="2020-09" db="EMBL/GenBank/DDBJ databases">
        <title>A novel bacterium of genus Paenibacillus, isolated from South China Sea.</title>
        <authorList>
            <person name="Huang H."/>
            <person name="Mo K."/>
            <person name="Hu Y."/>
        </authorList>
    </citation>
    <scope>NUCLEOTIDE SEQUENCE</scope>
    <source>
        <strain evidence="7">IB182496</strain>
    </source>
</reference>
<dbReference type="PIRSF" id="PIRSF004749">
    <property type="entry name" value="Pep_def"/>
    <property type="match status" value="1"/>
</dbReference>
<keyword evidence="4 6" id="KW-0648">Protein biosynthesis</keyword>
<dbReference type="InterPro" id="IPR036821">
    <property type="entry name" value="Peptide_deformylase_sf"/>
</dbReference>
<proteinExistence type="inferred from homology"/>
<dbReference type="HAMAP" id="MF_00163">
    <property type="entry name" value="Pep_deformylase"/>
    <property type="match status" value="1"/>
</dbReference>
<dbReference type="PANTHER" id="PTHR10458:SF22">
    <property type="entry name" value="PEPTIDE DEFORMYLASE"/>
    <property type="match status" value="1"/>
</dbReference>
<feature type="binding site" evidence="6">
    <location>
        <position position="90"/>
    </location>
    <ligand>
        <name>Fe cation</name>
        <dbReference type="ChEBI" id="CHEBI:24875"/>
    </ligand>
</feature>
<evidence type="ECO:0000313" key="8">
    <source>
        <dbReference type="Proteomes" id="UP000621560"/>
    </source>
</evidence>
<keyword evidence="3 6" id="KW-0378">Hydrolase</keyword>
<dbReference type="NCBIfam" id="NF001159">
    <property type="entry name" value="PRK00150.1-3"/>
    <property type="match status" value="1"/>
</dbReference>
<evidence type="ECO:0000256" key="5">
    <source>
        <dbReference type="ARBA" id="ARBA00023004"/>
    </source>
</evidence>
<dbReference type="SUPFAM" id="SSF56420">
    <property type="entry name" value="Peptide deformylase"/>
    <property type="match status" value="1"/>
</dbReference>
<dbReference type="Proteomes" id="UP000621560">
    <property type="component" value="Unassembled WGS sequence"/>
</dbReference>
<keyword evidence="8" id="KW-1185">Reference proteome</keyword>
<sequence length="163" mass="17879">MAIRIIVKDPDPVLRERAKEVTKFNASLHRLLGNMADTMYEAEGVGLAAPQIGILKRVIVVDIGDEHGLIEMVNPEIVEREGEQLGPEGCLSIPGINGDVKRAFRVKMAGLDRDGQPLTVEAEDYLARAFQHEVDHLNGVLFTDIAERVYEIQAKPVPGEDGA</sequence>
<dbReference type="GO" id="GO:0046872">
    <property type="term" value="F:metal ion binding"/>
    <property type="evidence" value="ECO:0007669"/>
    <property type="project" value="UniProtKB-KW"/>
</dbReference>
<evidence type="ECO:0000256" key="2">
    <source>
        <dbReference type="ARBA" id="ARBA00022723"/>
    </source>
</evidence>
<dbReference type="EMBL" id="JACXIZ010000021">
    <property type="protein sequence ID" value="MBD2846160.1"/>
    <property type="molecule type" value="Genomic_DNA"/>
</dbReference>
<dbReference type="FunFam" id="3.90.45.10:FF:000005">
    <property type="entry name" value="Peptide deformylase"/>
    <property type="match status" value="1"/>
</dbReference>
<evidence type="ECO:0000256" key="4">
    <source>
        <dbReference type="ARBA" id="ARBA00022917"/>
    </source>
</evidence>
<comment type="catalytic activity">
    <reaction evidence="6">
        <text>N-terminal N-formyl-L-methionyl-[peptide] + H2O = N-terminal L-methionyl-[peptide] + formate</text>
        <dbReference type="Rhea" id="RHEA:24420"/>
        <dbReference type="Rhea" id="RHEA-COMP:10639"/>
        <dbReference type="Rhea" id="RHEA-COMP:10640"/>
        <dbReference type="ChEBI" id="CHEBI:15377"/>
        <dbReference type="ChEBI" id="CHEBI:15740"/>
        <dbReference type="ChEBI" id="CHEBI:49298"/>
        <dbReference type="ChEBI" id="CHEBI:64731"/>
        <dbReference type="EC" id="3.5.1.88"/>
    </reaction>
</comment>
<feature type="binding site" evidence="6">
    <location>
        <position position="136"/>
    </location>
    <ligand>
        <name>Fe cation</name>
        <dbReference type="ChEBI" id="CHEBI:24875"/>
    </ligand>
</feature>
<evidence type="ECO:0000256" key="6">
    <source>
        <dbReference type="HAMAP-Rule" id="MF_00163"/>
    </source>
</evidence>
<dbReference type="PRINTS" id="PR01576">
    <property type="entry name" value="PDEFORMYLASE"/>
</dbReference>
<accession>A0A927BV04</accession>
<dbReference type="GO" id="GO:0042586">
    <property type="term" value="F:peptide deformylase activity"/>
    <property type="evidence" value="ECO:0007669"/>
    <property type="project" value="UniProtKB-UniRule"/>
</dbReference>
<organism evidence="7 8">
    <name type="scientific">Paenibacillus sabuli</name>
    <dbReference type="NCBI Taxonomy" id="2772509"/>
    <lineage>
        <taxon>Bacteria</taxon>
        <taxon>Bacillati</taxon>
        <taxon>Bacillota</taxon>
        <taxon>Bacilli</taxon>
        <taxon>Bacillales</taxon>
        <taxon>Paenibacillaceae</taxon>
        <taxon>Paenibacillus</taxon>
    </lineage>
</organism>
<dbReference type="Gene3D" id="3.90.45.10">
    <property type="entry name" value="Peptide deformylase"/>
    <property type="match status" value="1"/>
</dbReference>
<comment type="similarity">
    <text evidence="1 6">Belongs to the polypeptide deformylase family.</text>
</comment>
<dbReference type="AlphaFoldDB" id="A0A927BV04"/>
<feature type="binding site" evidence="6">
    <location>
        <position position="132"/>
    </location>
    <ligand>
        <name>Fe cation</name>
        <dbReference type="ChEBI" id="CHEBI:24875"/>
    </ligand>
</feature>
<comment type="function">
    <text evidence="6">Removes the formyl group from the N-terminal Met of newly synthesized proteins. Requires at least a dipeptide for an efficient rate of reaction. N-terminal L-methionine is a prerequisite for activity but the enzyme has broad specificity at other positions.</text>
</comment>
<evidence type="ECO:0000256" key="1">
    <source>
        <dbReference type="ARBA" id="ARBA00010759"/>
    </source>
</evidence>
<dbReference type="NCBIfam" id="TIGR00079">
    <property type="entry name" value="pept_deformyl"/>
    <property type="match status" value="1"/>
</dbReference>